<reference evidence="2" key="1">
    <citation type="submission" date="2021-04" db="EMBL/GenBank/DDBJ databases">
        <title>Luteolibacter sp. 32A isolated from the skin of an Anderson's salamander (Ambystoma andersonii).</title>
        <authorList>
            <person name="Spergser J."/>
            <person name="Busse H.-J."/>
        </authorList>
    </citation>
    <scope>NUCLEOTIDE SEQUENCE</scope>
    <source>
        <strain evidence="2">32A</strain>
    </source>
</reference>
<organism evidence="2 3">
    <name type="scientific">Luteolibacter ambystomatis</name>
    <dbReference type="NCBI Taxonomy" id="2824561"/>
    <lineage>
        <taxon>Bacteria</taxon>
        <taxon>Pseudomonadati</taxon>
        <taxon>Verrucomicrobiota</taxon>
        <taxon>Verrucomicrobiia</taxon>
        <taxon>Verrucomicrobiales</taxon>
        <taxon>Verrucomicrobiaceae</taxon>
        <taxon>Luteolibacter</taxon>
    </lineage>
</organism>
<keyword evidence="2" id="KW-0378">Hydrolase</keyword>
<dbReference type="EMBL" id="CP073100">
    <property type="protein sequence ID" value="QUE51612.1"/>
    <property type="molecule type" value="Genomic_DNA"/>
</dbReference>
<evidence type="ECO:0000313" key="3">
    <source>
        <dbReference type="Proteomes" id="UP000676169"/>
    </source>
</evidence>
<accession>A0A975PFI0</accession>
<evidence type="ECO:0000259" key="1">
    <source>
        <dbReference type="Pfam" id="PF09992"/>
    </source>
</evidence>
<dbReference type="Proteomes" id="UP000676169">
    <property type="component" value="Chromosome"/>
</dbReference>
<dbReference type="Pfam" id="PF09992">
    <property type="entry name" value="NAGPA"/>
    <property type="match status" value="1"/>
</dbReference>
<keyword evidence="2" id="KW-0326">Glycosidase</keyword>
<dbReference type="AlphaFoldDB" id="A0A975PFI0"/>
<protein>
    <submittedName>
        <fullName evidence="2">Phosphodiester glycosidase family protein</fullName>
    </submittedName>
</protein>
<dbReference type="InterPro" id="IPR018711">
    <property type="entry name" value="NAGPA"/>
</dbReference>
<dbReference type="PROSITE" id="PS51257">
    <property type="entry name" value="PROKAR_LIPOPROTEIN"/>
    <property type="match status" value="1"/>
</dbReference>
<feature type="domain" description="Phosphodiester glycosidase" evidence="1">
    <location>
        <begin position="119"/>
        <end position="288"/>
    </location>
</feature>
<proteinExistence type="predicted"/>
<sequence>MIQKRWIGCGLALLTMGCSPVKPPPSPTPQTQAASQKVPPPAAIPAAAQIEAPVVTNVPVASGHPITSPRHISIEAAGILLDGIAFDSRTHRLEVADQPSGPGSQWADSQSAGRARHGIAAINAGFFTPEGAPLGLVVSAGTVRGGWNGASSLGSAVWYVDGGGRSAITRREKLGSASARRMSELIQAGPLLVENRSPVGGLDNIKSSPRTVLLWDGGTRWMMARSGACTLQQISQALAGASPAGWPVATALNFDGGRSAEIWISDQVTGGGAFTRPIWNKPVRNFLVLKPVSP</sequence>
<gene>
    <name evidence="2" type="ORF">KBB96_01660</name>
</gene>
<evidence type="ECO:0000313" key="2">
    <source>
        <dbReference type="EMBL" id="QUE51612.1"/>
    </source>
</evidence>
<keyword evidence="3" id="KW-1185">Reference proteome</keyword>
<dbReference type="KEGG" id="lamb:KBB96_01660"/>
<name>A0A975PFI0_9BACT</name>
<dbReference type="RefSeq" id="WP_211631751.1">
    <property type="nucleotide sequence ID" value="NZ_CP073100.1"/>
</dbReference>
<dbReference type="GO" id="GO:0016798">
    <property type="term" value="F:hydrolase activity, acting on glycosyl bonds"/>
    <property type="evidence" value="ECO:0007669"/>
    <property type="project" value="UniProtKB-KW"/>
</dbReference>